<dbReference type="OrthoDB" id="775260at2759"/>
<keyword evidence="1 2" id="KW-0238">DNA-binding</keyword>
<dbReference type="SMART" id="SM00353">
    <property type="entry name" value="HLH"/>
    <property type="match status" value="1"/>
</dbReference>
<comment type="caution">
    <text evidence="5">The sequence shown here is derived from an EMBL/GenBank/DDBJ whole genome shotgun (WGS) entry which is preliminary data.</text>
</comment>
<dbReference type="GO" id="GO:0003677">
    <property type="term" value="F:DNA binding"/>
    <property type="evidence" value="ECO:0007669"/>
    <property type="project" value="UniProtKB-UniRule"/>
</dbReference>
<dbReference type="AlphaFoldDB" id="A0A8J1XYN2"/>
<gene>
    <name evidence="5" type="ORF">OFUS_LOCUS1713</name>
</gene>
<feature type="region of interest" description="Disordered" evidence="4">
    <location>
        <begin position="267"/>
        <end position="338"/>
    </location>
</feature>
<dbReference type="GO" id="GO:0046983">
    <property type="term" value="F:protein dimerization activity"/>
    <property type="evidence" value="ECO:0007669"/>
    <property type="project" value="InterPro"/>
</dbReference>
<dbReference type="Pfam" id="PF00010">
    <property type="entry name" value="HLH"/>
    <property type="match status" value="1"/>
</dbReference>
<evidence type="ECO:0000256" key="4">
    <source>
        <dbReference type="SAM" id="MobiDB-lite"/>
    </source>
</evidence>
<dbReference type="Proteomes" id="UP000749559">
    <property type="component" value="Unassembled WGS sequence"/>
</dbReference>
<keyword evidence="3" id="KW-0175">Coiled coil</keyword>
<dbReference type="FunFam" id="4.10.280.10:FF:000019">
    <property type="entry name" value="Myc proto-oncogene protein"/>
    <property type="match status" value="1"/>
</dbReference>
<dbReference type="Pfam" id="PF01056">
    <property type="entry name" value="Myc_N"/>
    <property type="match status" value="1"/>
</dbReference>
<proteinExistence type="predicted"/>
<feature type="coiled-coil region" evidence="3">
    <location>
        <begin position="383"/>
        <end position="410"/>
    </location>
</feature>
<dbReference type="InterPro" id="IPR002418">
    <property type="entry name" value="Tscrpt_reg_Myc"/>
</dbReference>
<dbReference type="EMBL" id="CAIIXF020000001">
    <property type="protein sequence ID" value="CAH1774205.1"/>
    <property type="molecule type" value="Genomic_DNA"/>
</dbReference>
<evidence type="ECO:0000313" key="5">
    <source>
        <dbReference type="EMBL" id="CAH1774205.1"/>
    </source>
</evidence>
<evidence type="ECO:0000313" key="6">
    <source>
        <dbReference type="Proteomes" id="UP000749559"/>
    </source>
</evidence>
<dbReference type="InterPro" id="IPR012682">
    <property type="entry name" value="Tscrpt_reg_Myc_N"/>
</dbReference>
<dbReference type="GO" id="GO:0003700">
    <property type="term" value="F:DNA-binding transcription factor activity"/>
    <property type="evidence" value="ECO:0007669"/>
    <property type="project" value="InterPro"/>
</dbReference>
<dbReference type="CDD" id="cd11400">
    <property type="entry name" value="bHLHzip_Myc"/>
    <property type="match status" value="1"/>
</dbReference>
<name>A0A8J1XYN2_OWEFU</name>
<dbReference type="InterPro" id="IPR050433">
    <property type="entry name" value="Myc_transcription_factors"/>
</dbReference>
<dbReference type="InterPro" id="IPR011598">
    <property type="entry name" value="bHLH_dom"/>
</dbReference>
<dbReference type="PIRSF" id="PIRSF001705">
    <property type="entry name" value="Myc_protein"/>
    <property type="match status" value="1"/>
</dbReference>
<dbReference type="Gene3D" id="4.10.280.10">
    <property type="entry name" value="Helix-loop-helix DNA-binding domain"/>
    <property type="match status" value="1"/>
</dbReference>
<reference evidence="5" key="1">
    <citation type="submission" date="2022-03" db="EMBL/GenBank/DDBJ databases">
        <authorList>
            <person name="Martin C."/>
        </authorList>
    </citation>
    <scope>NUCLEOTIDE SEQUENCE</scope>
</reference>
<feature type="compositionally biased region" description="Low complexity" evidence="4">
    <location>
        <begin position="308"/>
        <end position="320"/>
    </location>
</feature>
<dbReference type="PANTHER" id="PTHR45851">
    <property type="entry name" value="MYC PROTO-ONCOGENE"/>
    <property type="match status" value="1"/>
</dbReference>
<dbReference type="GO" id="GO:0005634">
    <property type="term" value="C:nucleus"/>
    <property type="evidence" value="ECO:0007669"/>
    <property type="project" value="UniProtKB-SubCell"/>
</dbReference>
<dbReference type="SUPFAM" id="SSF47459">
    <property type="entry name" value="HLH, helix-loop-helix DNA-binding domain"/>
    <property type="match status" value="1"/>
</dbReference>
<keyword evidence="6" id="KW-1185">Reference proteome</keyword>
<dbReference type="PROSITE" id="PS50888">
    <property type="entry name" value="BHLH"/>
    <property type="match status" value="1"/>
</dbReference>
<comment type="subcellular location">
    <subcellularLocation>
        <location evidence="2">Nucleus</location>
    </subcellularLocation>
</comment>
<evidence type="ECO:0000256" key="2">
    <source>
        <dbReference type="PIRNR" id="PIRNR001705"/>
    </source>
</evidence>
<keyword evidence="2" id="KW-0539">Nucleus</keyword>
<accession>A0A8J1XYN2</accession>
<comment type="subunit">
    <text evidence="2">Efficient DNA binding requires dimerization with another bHLH protein.</text>
</comment>
<organism evidence="5 6">
    <name type="scientific">Owenia fusiformis</name>
    <name type="common">Polychaete worm</name>
    <dbReference type="NCBI Taxonomy" id="6347"/>
    <lineage>
        <taxon>Eukaryota</taxon>
        <taxon>Metazoa</taxon>
        <taxon>Spiralia</taxon>
        <taxon>Lophotrochozoa</taxon>
        <taxon>Annelida</taxon>
        <taxon>Polychaeta</taxon>
        <taxon>Sedentaria</taxon>
        <taxon>Canalipalpata</taxon>
        <taxon>Sabellida</taxon>
        <taxon>Oweniida</taxon>
        <taxon>Oweniidae</taxon>
        <taxon>Owenia</taxon>
    </lineage>
</organism>
<dbReference type="InterPro" id="IPR036638">
    <property type="entry name" value="HLH_DNA-bd_sf"/>
</dbReference>
<evidence type="ECO:0000256" key="1">
    <source>
        <dbReference type="ARBA" id="ARBA00023125"/>
    </source>
</evidence>
<protein>
    <submittedName>
        <fullName evidence="5">Uncharacterized protein</fullName>
    </submittedName>
</protein>
<evidence type="ECO:0000256" key="3">
    <source>
        <dbReference type="SAM" id="Coils"/>
    </source>
</evidence>
<feature type="compositionally biased region" description="Basic and acidic residues" evidence="4">
    <location>
        <begin position="326"/>
        <end position="336"/>
    </location>
</feature>
<sequence>MPVRTDQRDVGYDFFQNNHDENLELYPTSSASHPSEDIWKKFELIPTPPSSPQREDSDYWDDTEAKRHKLVTSLVDGPSNEDDFLSQSLVLGDFEFAGLSKNLQANVIKDCMWTCKEDTPCHPKDTKLASKFTIRTCRRDSESSSISTRDDSDCVDPLAVFPYSVSRDISSRDSLGTETPSDSVLHMDFTAENIDVIQFQPLQSVQEEEIDVVTVEKKILPPVKKRTHPSPEAIKQALAEHREMHNYTRPCPPSQSHMKVSQGRITINGVKRPYSSVSNSQSNKKLKRDNINISDLKSAVKRLHGGYNSNSSSRSSSRASSDSEDCERRSQHNVLERKRRNDLKSSFLGLRDMIPNLTQSERAPKVIILKKAAEYVSGLARTESRLKAELRSEESRKDQLLKRLQFLKRNSNSSWDY</sequence>
<dbReference type="PRINTS" id="PR00044">
    <property type="entry name" value="LEUZIPPRMYC"/>
</dbReference>